<reference evidence="3" key="1">
    <citation type="journal article" date="2019" name="Int. J. Syst. Evol. Microbiol.">
        <title>The Global Catalogue of Microorganisms (GCM) 10K type strain sequencing project: providing services to taxonomists for standard genome sequencing and annotation.</title>
        <authorList>
            <consortium name="The Broad Institute Genomics Platform"/>
            <consortium name="The Broad Institute Genome Sequencing Center for Infectious Disease"/>
            <person name="Wu L."/>
            <person name="Ma J."/>
        </authorList>
    </citation>
    <scope>NUCLEOTIDE SEQUENCE [LARGE SCALE GENOMIC DNA]</scope>
    <source>
        <strain evidence="3">JCM 16924</strain>
    </source>
</reference>
<accession>A0ABP7QJQ6</accession>
<dbReference type="EMBL" id="BAAAZX010000003">
    <property type="protein sequence ID" value="GAA3983734.1"/>
    <property type="molecule type" value="Genomic_DNA"/>
</dbReference>
<dbReference type="Proteomes" id="UP001500456">
    <property type="component" value="Unassembled WGS sequence"/>
</dbReference>
<evidence type="ECO:0000313" key="2">
    <source>
        <dbReference type="EMBL" id="GAA3983734.1"/>
    </source>
</evidence>
<evidence type="ECO:0000313" key="3">
    <source>
        <dbReference type="Proteomes" id="UP001500456"/>
    </source>
</evidence>
<sequence>MGHRPPLTPTCRRASRTPRPGGREAVPGSKENKENKENMDKLTRFGLVCRVGFGQVPDTLAGQSAAPRATNTAPASPAAARVAANAVVAADSPTASPR</sequence>
<name>A0ABP7QJQ6_9ACTN</name>
<feature type="region of interest" description="Disordered" evidence="1">
    <location>
        <begin position="1"/>
        <end position="40"/>
    </location>
</feature>
<evidence type="ECO:0000256" key="1">
    <source>
        <dbReference type="SAM" id="MobiDB-lite"/>
    </source>
</evidence>
<comment type="caution">
    <text evidence="2">The sequence shown here is derived from an EMBL/GenBank/DDBJ whole genome shotgun (WGS) entry which is preliminary data.</text>
</comment>
<feature type="compositionally biased region" description="Low complexity" evidence="1">
    <location>
        <begin position="64"/>
        <end position="77"/>
    </location>
</feature>
<feature type="region of interest" description="Disordered" evidence="1">
    <location>
        <begin position="58"/>
        <end position="77"/>
    </location>
</feature>
<protein>
    <submittedName>
        <fullName evidence="2">Uncharacterized protein</fullName>
    </submittedName>
</protein>
<proteinExistence type="predicted"/>
<gene>
    <name evidence="2" type="ORF">GCM10022232_15320</name>
</gene>
<organism evidence="2 3">
    <name type="scientific">Streptomyces plumbiresistens</name>
    <dbReference type="NCBI Taxonomy" id="511811"/>
    <lineage>
        <taxon>Bacteria</taxon>
        <taxon>Bacillati</taxon>
        <taxon>Actinomycetota</taxon>
        <taxon>Actinomycetes</taxon>
        <taxon>Kitasatosporales</taxon>
        <taxon>Streptomycetaceae</taxon>
        <taxon>Streptomyces</taxon>
    </lineage>
</organism>
<keyword evidence="3" id="KW-1185">Reference proteome</keyword>
<feature type="compositionally biased region" description="Basic and acidic residues" evidence="1">
    <location>
        <begin position="30"/>
        <end position="40"/>
    </location>
</feature>